<feature type="chain" id="PRO_5046243062" evidence="2">
    <location>
        <begin position="38"/>
        <end position="268"/>
    </location>
</feature>
<dbReference type="RefSeq" id="WP_382167898.1">
    <property type="nucleotide sequence ID" value="NZ_JBHTBR010000005.1"/>
</dbReference>
<feature type="domain" description="VWFA" evidence="3">
    <location>
        <begin position="57"/>
        <end position="205"/>
    </location>
</feature>
<reference evidence="5" key="1">
    <citation type="journal article" date="2019" name="Int. J. Syst. Evol. Microbiol.">
        <title>The Global Catalogue of Microorganisms (GCM) 10K type strain sequencing project: providing services to taxonomists for standard genome sequencing and annotation.</title>
        <authorList>
            <consortium name="The Broad Institute Genomics Platform"/>
            <consortium name="The Broad Institute Genome Sequencing Center for Infectious Disease"/>
            <person name="Wu L."/>
            <person name="Ma J."/>
        </authorList>
    </citation>
    <scope>NUCLEOTIDE SEQUENCE [LARGE SCALE GENOMIC DNA]</scope>
    <source>
        <strain evidence="5">CCUG 51308</strain>
    </source>
</reference>
<keyword evidence="2" id="KW-0732">Signal</keyword>
<dbReference type="SUPFAM" id="SSF53300">
    <property type="entry name" value="vWA-like"/>
    <property type="match status" value="1"/>
</dbReference>
<proteinExistence type="predicted"/>
<dbReference type="Proteomes" id="UP001596492">
    <property type="component" value="Unassembled WGS sequence"/>
</dbReference>
<evidence type="ECO:0000256" key="1">
    <source>
        <dbReference type="SAM" id="MobiDB-lite"/>
    </source>
</evidence>
<dbReference type="Gene3D" id="3.40.50.410">
    <property type="entry name" value="von Willebrand factor, type A domain"/>
    <property type="match status" value="1"/>
</dbReference>
<feature type="signal peptide" evidence="2">
    <location>
        <begin position="1"/>
        <end position="37"/>
    </location>
</feature>
<feature type="region of interest" description="Disordered" evidence="1">
    <location>
        <begin position="240"/>
        <end position="268"/>
    </location>
</feature>
<keyword evidence="5" id="KW-1185">Reference proteome</keyword>
<organism evidence="4 5">
    <name type="scientific">Hirschia litorea</name>
    <dbReference type="NCBI Taxonomy" id="1199156"/>
    <lineage>
        <taxon>Bacteria</taxon>
        <taxon>Pseudomonadati</taxon>
        <taxon>Pseudomonadota</taxon>
        <taxon>Alphaproteobacteria</taxon>
        <taxon>Hyphomonadales</taxon>
        <taxon>Hyphomonadaceae</taxon>
        <taxon>Hirschia</taxon>
    </lineage>
</organism>
<dbReference type="CDD" id="cd00198">
    <property type="entry name" value="vWFA"/>
    <property type="match status" value="1"/>
</dbReference>
<dbReference type="InterPro" id="IPR002035">
    <property type="entry name" value="VWF_A"/>
</dbReference>
<evidence type="ECO:0000313" key="4">
    <source>
        <dbReference type="EMBL" id="MFC7292458.1"/>
    </source>
</evidence>
<evidence type="ECO:0000256" key="2">
    <source>
        <dbReference type="SAM" id="SignalP"/>
    </source>
</evidence>
<evidence type="ECO:0000313" key="5">
    <source>
        <dbReference type="Proteomes" id="UP001596492"/>
    </source>
</evidence>
<dbReference type="InterPro" id="IPR036465">
    <property type="entry name" value="vWFA_dom_sf"/>
</dbReference>
<dbReference type="Pfam" id="PF00092">
    <property type="entry name" value="VWA"/>
    <property type="match status" value="1"/>
</dbReference>
<gene>
    <name evidence="4" type="ORF">ACFQS8_12580</name>
</gene>
<protein>
    <submittedName>
        <fullName evidence="4">VWA domain-containing protein</fullName>
    </submittedName>
</protein>
<dbReference type="EMBL" id="JBHTBR010000005">
    <property type="protein sequence ID" value="MFC7292458.1"/>
    <property type="molecule type" value="Genomic_DNA"/>
</dbReference>
<accession>A0ABW2INA4</accession>
<name>A0ABW2INA4_9PROT</name>
<evidence type="ECO:0000259" key="3">
    <source>
        <dbReference type="Pfam" id="PF00092"/>
    </source>
</evidence>
<comment type="caution">
    <text evidence="4">The sequence shown here is derived from an EMBL/GenBank/DDBJ whole genome shotgun (WGS) entry which is preliminary data.</text>
</comment>
<sequence>MSIPFSVSQGKKPTSFRKYISSFFVASAMSIAACASAEIPNERQAPIVERDAPMHAYILLDRTGSMSSIWDEALNSVNTYATSLGTKEEGERGDVDADVTLAVFDAQDGLQFDVLRKGASAKEWNSVTNDEASPRGMTPLFDAIGRIVNIAEVDKPEKAVLVIMTDGQENSSREITRTGAKAALDRARDKGWEVVFLGAEFANFGDAEAVGQSYNKSMAVSKDKLGVTMDRLAKKSRSYAKGEEESVEFNQEDRSIADEEDVKQRKGQ</sequence>